<accession>A0A8S5SWZ7</accession>
<name>A0A8S5SWZ7_9CAUD</name>
<organism evidence="1">
    <name type="scientific">Siphoviridae sp. ctZHD14</name>
    <dbReference type="NCBI Taxonomy" id="2827891"/>
    <lineage>
        <taxon>Viruses</taxon>
        <taxon>Duplodnaviria</taxon>
        <taxon>Heunggongvirae</taxon>
        <taxon>Uroviricota</taxon>
        <taxon>Caudoviricetes</taxon>
    </lineage>
</organism>
<evidence type="ECO:0000313" key="1">
    <source>
        <dbReference type="EMBL" id="DAF55215.1"/>
    </source>
</evidence>
<dbReference type="EMBL" id="BK032687">
    <property type="protein sequence ID" value="DAF55215.1"/>
    <property type="molecule type" value="Genomic_DNA"/>
</dbReference>
<protein>
    <submittedName>
        <fullName evidence="1">Uncharacterized protein</fullName>
    </submittedName>
</protein>
<sequence length="31" mass="3741">MTHLNKCGWLHSNMLKIKFLNCWELLRALLL</sequence>
<reference evidence="1" key="1">
    <citation type="journal article" date="2021" name="Proc. Natl. Acad. Sci. U.S.A.">
        <title>A Catalog of Tens of Thousands of Viruses from Human Metagenomes Reveals Hidden Associations with Chronic Diseases.</title>
        <authorList>
            <person name="Tisza M.J."/>
            <person name="Buck C.B."/>
        </authorList>
    </citation>
    <scope>NUCLEOTIDE SEQUENCE</scope>
    <source>
        <strain evidence="1">CtZHD14</strain>
    </source>
</reference>
<proteinExistence type="predicted"/>